<keyword evidence="8" id="KW-0378">Hydrolase</keyword>
<dbReference type="InterPro" id="IPR028889">
    <property type="entry name" value="USP"/>
</dbReference>
<dbReference type="InterPro" id="IPR025252">
    <property type="entry name" value="DUF4200"/>
</dbReference>
<keyword evidence="12" id="KW-0175">Coiled coil</keyword>
<accession>A0A8S1SLM7</accession>
<feature type="coiled-coil region" evidence="12">
    <location>
        <begin position="301"/>
        <end position="339"/>
    </location>
</feature>
<gene>
    <name evidence="17" type="ORF">POCTA_138.1.T0110274</name>
</gene>
<dbReference type="InterPro" id="IPR006615">
    <property type="entry name" value="Pept_C19_DUSP"/>
</dbReference>
<evidence type="ECO:0000256" key="4">
    <source>
        <dbReference type="ARBA" id="ARBA00022670"/>
    </source>
</evidence>
<evidence type="ECO:0000313" key="17">
    <source>
        <dbReference type="EMBL" id="CAD8140189.1"/>
    </source>
</evidence>
<dbReference type="PROSITE" id="PS50235">
    <property type="entry name" value="USP_3"/>
    <property type="match status" value="1"/>
</dbReference>
<dbReference type="InterPro" id="IPR018200">
    <property type="entry name" value="USP_CS"/>
</dbReference>
<keyword evidence="9" id="KW-0788">Thiol protease</keyword>
<evidence type="ECO:0000256" key="7">
    <source>
        <dbReference type="ARBA" id="ARBA00022786"/>
    </source>
</evidence>
<dbReference type="GO" id="GO:0008270">
    <property type="term" value="F:zinc ion binding"/>
    <property type="evidence" value="ECO:0007669"/>
    <property type="project" value="UniProtKB-KW"/>
</dbReference>
<evidence type="ECO:0000259" key="14">
    <source>
        <dbReference type="PROSITE" id="PS50235"/>
    </source>
</evidence>
<evidence type="ECO:0000256" key="2">
    <source>
        <dbReference type="ARBA" id="ARBA00009085"/>
    </source>
</evidence>
<evidence type="ECO:0000256" key="9">
    <source>
        <dbReference type="ARBA" id="ARBA00022807"/>
    </source>
</evidence>
<keyword evidence="18" id="KW-1185">Reference proteome</keyword>
<dbReference type="PROSITE" id="PS00973">
    <property type="entry name" value="USP_2"/>
    <property type="match status" value="1"/>
</dbReference>
<evidence type="ECO:0000256" key="8">
    <source>
        <dbReference type="ARBA" id="ARBA00022801"/>
    </source>
</evidence>
<dbReference type="PANTHER" id="PTHR21646">
    <property type="entry name" value="UBIQUITIN CARBOXYL-TERMINAL HYDROLASE"/>
    <property type="match status" value="1"/>
</dbReference>
<keyword evidence="10" id="KW-0862">Zinc</keyword>
<comment type="catalytic activity">
    <reaction evidence="1">
        <text>Thiol-dependent hydrolysis of ester, thioester, amide, peptide and isopeptide bonds formed by the C-terminal Gly of ubiquitin (a 76-residue protein attached to proteins as an intracellular targeting signal).</text>
        <dbReference type="EC" id="3.4.19.12"/>
    </reaction>
</comment>
<dbReference type="Proteomes" id="UP000683925">
    <property type="component" value="Unassembled WGS sequence"/>
</dbReference>
<feature type="coiled-coil region" evidence="12">
    <location>
        <begin position="158"/>
        <end position="202"/>
    </location>
</feature>
<dbReference type="PROSITE" id="PS51283">
    <property type="entry name" value="DUSP"/>
    <property type="match status" value="1"/>
</dbReference>
<feature type="domain" description="USP" evidence="14">
    <location>
        <begin position="1035"/>
        <end position="1636"/>
    </location>
</feature>
<feature type="compositionally biased region" description="Basic residues" evidence="13">
    <location>
        <begin position="231"/>
        <end position="242"/>
    </location>
</feature>
<reference evidence="17" key="1">
    <citation type="submission" date="2021-01" db="EMBL/GenBank/DDBJ databases">
        <authorList>
            <consortium name="Genoscope - CEA"/>
            <person name="William W."/>
        </authorList>
    </citation>
    <scope>NUCLEOTIDE SEQUENCE</scope>
</reference>
<evidence type="ECO:0000256" key="11">
    <source>
        <dbReference type="PROSITE-ProRule" id="PRU00134"/>
    </source>
</evidence>
<evidence type="ECO:0000256" key="1">
    <source>
        <dbReference type="ARBA" id="ARBA00000707"/>
    </source>
</evidence>
<dbReference type="PROSITE" id="PS50865">
    <property type="entry name" value="ZF_MYND_2"/>
    <property type="match status" value="1"/>
</dbReference>
<protein>
    <recommendedName>
        <fullName evidence="3">ubiquitinyl hydrolase 1</fullName>
        <ecNumber evidence="3">3.4.19.12</ecNumber>
    </recommendedName>
</protein>
<feature type="coiled-coil region" evidence="12">
    <location>
        <begin position="385"/>
        <end position="447"/>
    </location>
</feature>
<name>A0A8S1SLM7_PAROT</name>
<evidence type="ECO:0000256" key="3">
    <source>
        <dbReference type="ARBA" id="ARBA00012759"/>
    </source>
</evidence>
<evidence type="ECO:0000256" key="6">
    <source>
        <dbReference type="ARBA" id="ARBA00022771"/>
    </source>
</evidence>
<keyword evidence="4" id="KW-0645">Protease</keyword>
<dbReference type="GO" id="GO:0016579">
    <property type="term" value="P:protein deubiquitination"/>
    <property type="evidence" value="ECO:0007669"/>
    <property type="project" value="InterPro"/>
</dbReference>
<dbReference type="InterPro" id="IPR002893">
    <property type="entry name" value="Znf_MYND"/>
</dbReference>
<dbReference type="EC" id="3.4.19.12" evidence="3"/>
<evidence type="ECO:0000256" key="12">
    <source>
        <dbReference type="SAM" id="Coils"/>
    </source>
</evidence>
<evidence type="ECO:0000259" key="16">
    <source>
        <dbReference type="PROSITE" id="PS51283"/>
    </source>
</evidence>
<dbReference type="GO" id="GO:0006508">
    <property type="term" value="P:proteolysis"/>
    <property type="evidence" value="ECO:0007669"/>
    <property type="project" value="UniProtKB-KW"/>
</dbReference>
<dbReference type="PROSITE" id="PS01360">
    <property type="entry name" value="ZF_MYND_1"/>
    <property type="match status" value="1"/>
</dbReference>
<dbReference type="InterPro" id="IPR001394">
    <property type="entry name" value="Peptidase_C19_UCH"/>
</dbReference>
<dbReference type="InterPro" id="IPR050185">
    <property type="entry name" value="Ub_carboxyl-term_hydrolase"/>
</dbReference>
<comment type="caution">
    <text evidence="17">The sequence shown here is derived from an EMBL/GenBank/DDBJ whole genome shotgun (WGS) entry which is preliminary data.</text>
</comment>
<keyword evidence="6 11" id="KW-0863">Zinc-finger</keyword>
<keyword evidence="5" id="KW-0479">Metal-binding</keyword>
<evidence type="ECO:0000256" key="13">
    <source>
        <dbReference type="SAM" id="MobiDB-lite"/>
    </source>
</evidence>
<keyword evidence="7" id="KW-0833">Ubl conjugation pathway</keyword>
<feature type="domain" description="DUSP" evidence="16">
    <location>
        <begin position="675"/>
        <end position="843"/>
    </location>
</feature>
<sequence length="1639" mass="194072">MHPQLPKIHDRSLQYGDNPFYVPDEYEIYKLKEKSKQARSEERLKFSKLKIQEKSKKQRGFFTVRTIDRLDSEESSLDQEEQEKKNIVDIANEALKNRVRQREPMYQFLEKKKEMLLFSMLIDQKRGMIDEYEKLTRLHRKGLEQSEQLIDEDIEMFNKFLEANNNSSRDAIKEAENETRLKQEKTNEIKLLQEHRTELMTKNQQKVDNLEDLIKYKKFLDKITPKEFQKKNQKKQQIKNRNKNNPQDNLISSDLQKILDDSDDEFDSYFKDPQQLFDIFQQLEERNLFLIANTKEREQMVEELRSKVDLKKRQLEDKKQNAIQNKLDLERQIISVNDQIKILKSIKSDNEGFESLRNLEMMISRMYKIDLNPEPRKDMSGLEMLKETERKLEQYILEIKRYRQIAPDLVLEKEKGCIRMKKDKMKQEKQEQDLIEMQKKQQEQQKEVIIQKRFGRPIMIRSWPPKEEKEEQVVTEISEEEKERLKMICPQYLLDSINNCNERVIKRAYERLEGKQNLVEVCQQLKQSLRTQLSLHNVQEKKTDSKISIQYFTDVCSLALLLLALCSYKLNDFNLSYLISYFGCSQETPSQDSLEFDQVEWRKLELEWISIQSLQKMNQLQECIDKIETVEKLIQSSKNKKAWAQLEIILDQKKSYLQDYVDNKQKIFQMYTDEEKTSLAKKLQQLLLKQEQDRYFEQEGYPAYLISSQWIARFSLYTKYYELTRENPDLLKQFIAKKNNSMDDETFVEIFKQYCNQQTYEELERISNSTQNNMDIHICPIYNDDLIDIQTQFEKDPLKAKSYTNYALNKSIRENQNFIFVSSQIWRFLYGLFGGVEIKRIVLCRSRHAVETHLFQVRCQLFPQQQQRIINLQFNGNERIEDLVNKVNRITNQKVRNVWKIPKEVNQEELMKSQQVVGTKISRDNILEQAEIGPEEVLLLELEQEQYRLEKKENLQTITIPNKCMSCGNQDSQLYLCECRSVKYCNEICQAHDLKNHQDVCKKIMEKDSLINQLSKKYKVKPPAKIIKNSAKGICGLSNLGNTCFMNSSLQCLSNVTELTEYMIYNTYLEDLNEKNPLGTGGRLACSYAELLKELYESTSTSVAPWNVKKVIGQQAPQFNGYSQQDSQELLSYLLDGLHEDLNRIKKKPYIPDVEYKGQSDQEFADIYWDNHKKRNDSKITDLFTGQFKSRVECPECNFVSITFDPFVTISLPIPSKEYIQFQFYLIFRDSNQIPLKIQQTLQSTQTAGEIIDIISKIKNIKAEYLKFYSLQDSVIIDNGISSEQTIKQIKEGQASTFLYEEYDEKIDKPISKYDSNIKTPYHQVLCNVKKLEESKLNQSNYRISFTRVCYIDSQATYQDLHLIIYQIFRTHLIQISEITSNLNLNKEFEQFLKNIKKFVYKDYFEEYQDLLKLKEIIYQLQDDNCKPLPFTDKQIEVSGKSINLNAQFKLRAELLKLNRCVDAEFTLQGPSQSLQQTITLTDCLNQFCQEEVLGAGNEWYCSKCKKHQKAKKQMQIYKAPQIMILHLKRFRSTRVTQFYGTYQVGGVTKIVQFVDFPLENFNIQPFILEKESQQPYVYDLFAVSNHYGGMGGGHYTAYAKNPMYNAWFDFNDSQVKELRSNPVTDAAYVLFYRRRKVK</sequence>
<organism evidence="17 18">
    <name type="scientific">Paramecium octaurelia</name>
    <dbReference type="NCBI Taxonomy" id="43137"/>
    <lineage>
        <taxon>Eukaryota</taxon>
        <taxon>Sar</taxon>
        <taxon>Alveolata</taxon>
        <taxon>Ciliophora</taxon>
        <taxon>Intramacronucleata</taxon>
        <taxon>Oligohymenophorea</taxon>
        <taxon>Peniculida</taxon>
        <taxon>Parameciidae</taxon>
        <taxon>Paramecium</taxon>
    </lineage>
</organism>
<dbReference type="PANTHER" id="PTHR21646:SF24">
    <property type="entry name" value="UBIQUITIN CARBOXYL-TERMINAL HYDROLASE"/>
    <property type="match status" value="1"/>
</dbReference>
<feature type="region of interest" description="Disordered" evidence="13">
    <location>
        <begin position="228"/>
        <end position="251"/>
    </location>
</feature>
<dbReference type="OMA" id="QVEWRKL"/>
<dbReference type="PROSITE" id="PS00972">
    <property type="entry name" value="USP_1"/>
    <property type="match status" value="1"/>
</dbReference>
<proteinExistence type="inferred from homology"/>
<dbReference type="GO" id="GO:0004843">
    <property type="term" value="F:cysteine-type deubiquitinase activity"/>
    <property type="evidence" value="ECO:0007669"/>
    <property type="project" value="UniProtKB-EC"/>
</dbReference>
<feature type="coiled-coil region" evidence="12">
    <location>
        <begin position="70"/>
        <end position="97"/>
    </location>
</feature>
<evidence type="ECO:0000259" key="15">
    <source>
        <dbReference type="PROSITE" id="PS50865"/>
    </source>
</evidence>
<dbReference type="EMBL" id="CAJJDP010000010">
    <property type="protein sequence ID" value="CAD8140189.1"/>
    <property type="molecule type" value="Genomic_DNA"/>
</dbReference>
<dbReference type="OrthoDB" id="292964at2759"/>
<evidence type="ECO:0000256" key="5">
    <source>
        <dbReference type="ARBA" id="ARBA00022723"/>
    </source>
</evidence>
<dbReference type="Pfam" id="PF01753">
    <property type="entry name" value="zf-MYND"/>
    <property type="match status" value="1"/>
</dbReference>
<evidence type="ECO:0000256" key="10">
    <source>
        <dbReference type="ARBA" id="ARBA00022833"/>
    </source>
</evidence>
<feature type="domain" description="MYND-type" evidence="15">
    <location>
        <begin position="964"/>
        <end position="1001"/>
    </location>
</feature>
<comment type="similarity">
    <text evidence="2">Belongs to the peptidase C19 family.</text>
</comment>
<dbReference type="Pfam" id="PF13863">
    <property type="entry name" value="DUF4200"/>
    <property type="match status" value="1"/>
</dbReference>
<evidence type="ECO:0000313" key="18">
    <source>
        <dbReference type="Proteomes" id="UP000683925"/>
    </source>
</evidence>
<dbReference type="Pfam" id="PF06337">
    <property type="entry name" value="DUSP"/>
    <property type="match status" value="1"/>
</dbReference>
<dbReference type="Pfam" id="PF00443">
    <property type="entry name" value="UCH"/>
    <property type="match status" value="1"/>
</dbReference>